<dbReference type="PANTHER" id="PTHR19848:SF8">
    <property type="entry name" value="F-BOX AND WD REPEAT DOMAIN CONTAINING 7"/>
    <property type="match status" value="1"/>
</dbReference>
<keyword evidence="5" id="KW-1185">Reference proteome</keyword>
<evidence type="ECO:0000256" key="3">
    <source>
        <dbReference type="PROSITE-ProRule" id="PRU00221"/>
    </source>
</evidence>
<dbReference type="InterPro" id="IPR020472">
    <property type="entry name" value="WD40_PAC1"/>
</dbReference>
<dbReference type="Pfam" id="PF00400">
    <property type="entry name" value="WD40"/>
    <property type="match status" value="2"/>
</dbReference>
<reference evidence="4" key="2">
    <citation type="submission" date="2023-05" db="EMBL/GenBank/DDBJ databases">
        <authorList>
            <consortium name="Lawrence Berkeley National Laboratory"/>
            <person name="Steindorff A."/>
            <person name="Hensen N."/>
            <person name="Bonometti L."/>
            <person name="Westerberg I."/>
            <person name="Brannstrom I.O."/>
            <person name="Guillou S."/>
            <person name="Cros-Aarteil S."/>
            <person name="Calhoun S."/>
            <person name="Haridas S."/>
            <person name="Kuo A."/>
            <person name="Mondo S."/>
            <person name="Pangilinan J."/>
            <person name="Riley R."/>
            <person name="Labutti K."/>
            <person name="Andreopoulos B."/>
            <person name="Lipzen A."/>
            <person name="Chen C."/>
            <person name="Yanf M."/>
            <person name="Daum C."/>
            <person name="Ng V."/>
            <person name="Clum A."/>
            <person name="Ohm R."/>
            <person name="Martin F."/>
            <person name="Silar P."/>
            <person name="Natvig D."/>
            <person name="Lalanne C."/>
            <person name="Gautier V."/>
            <person name="Ament-Velasquez S.L."/>
            <person name="Kruys A."/>
            <person name="Hutchinson M.I."/>
            <person name="Powell A.J."/>
            <person name="Barry K."/>
            <person name="Miller A.N."/>
            <person name="Grigoriev I.V."/>
            <person name="Debuchy R."/>
            <person name="Gladieux P."/>
            <person name="Thoren M.H."/>
            <person name="Johannesson H."/>
        </authorList>
    </citation>
    <scope>NUCLEOTIDE SEQUENCE</scope>
    <source>
        <strain evidence="4">CBS 315.58</strain>
    </source>
</reference>
<accession>A0AAN6XLK0</accession>
<feature type="repeat" description="WD" evidence="3">
    <location>
        <begin position="216"/>
        <end position="257"/>
    </location>
</feature>
<dbReference type="EMBL" id="MU863893">
    <property type="protein sequence ID" value="KAK4202864.1"/>
    <property type="molecule type" value="Genomic_DNA"/>
</dbReference>
<dbReference type="SMART" id="SM00320">
    <property type="entry name" value="WD40"/>
    <property type="match status" value="2"/>
</dbReference>
<dbReference type="AlphaFoldDB" id="A0AAN6XLK0"/>
<evidence type="ECO:0000256" key="1">
    <source>
        <dbReference type="ARBA" id="ARBA00022574"/>
    </source>
</evidence>
<protein>
    <submittedName>
        <fullName evidence="4">WD40-repeat-containing domain protein</fullName>
    </submittedName>
</protein>
<evidence type="ECO:0000313" key="4">
    <source>
        <dbReference type="EMBL" id="KAK4202864.1"/>
    </source>
</evidence>
<proteinExistence type="predicted"/>
<dbReference type="PRINTS" id="PR00320">
    <property type="entry name" value="GPROTEINBRPT"/>
</dbReference>
<keyword evidence="2" id="KW-0677">Repeat</keyword>
<dbReference type="InterPro" id="IPR015943">
    <property type="entry name" value="WD40/YVTN_repeat-like_dom_sf"/>
</dbReference>
<dbReference type="PANTHER" id="PTHR19848">
    <property type="entry name" value="WD40 REPEAT PROTEIN"/>
    <property type="match status" value="1"/>
</dbReference>
<sequence length="300" mass="33464">MKEALSAAYDSGLTLKEDGLDILAVATIIRRLISFNEITSFIRMPDGISDDRRSLEEIISLCGLFLTIREQTIYFVHQLAKDFLFREEKVNHDIFSKLLYIISIVLRRNIYSLKAPGFSIDQVSVPNPDLLASVRYLCIYWIDYLYNLISSINAKWVYLLKSYGQIIQRVPLQVYLSAFVFAPIGSLIKNIFKEEKPGWLCTGSVEMQWNACTQTLEGHRDSVWSVAFSLDGQRVASGSGDKTIKIWDTVSGTCTQTLEGHGGSVWSVAFSPDGQRVASGSGDKTIKIWDAVSGTCSCSG</sequence>
<dbReference type="Gene3D" id="2.130.10.10">
    <property type="entry name" value="YVTN repeat-like/Quinoprotein amine dehydrogenase"/>
    <property type="match status" value="1"/>
</dbReference>
<evidence type="ECO:0000313" key="5">
    <source>
        <dbReference type="Proteomes" id="UP001303160"/>
    </source>
</evidence>
<feature type="repeat" description="WD" evidence="3">
    <location>
        <begin position="258"/>
        <end position="299"/>
    </location>
</feature>
<comment type="caution">
    <text evidence="4">The sequence shown here is derived from an EMBL/GenBank/DDBJ whole genome shotgun (WGS) entry which is preliminary data.</text>
</comment>
<dbReference type="PROSITE" id="PS50294">
    <property type="entry name" value="WD_REPEATS_REGION"/>
    <property type="match status" value="2"/>
</dbReference>
<evidence type="ECO:0000256" key="2">
    <source>
        <dbReference type="ARBA" id="ARBA00022737"/>
    </source>
</evidence>
<dbReference type="Proteomes" id="UP001303160">
    <property type="component" value="Unassembled WGS sequence"/>
</dbReference>
<keyword evidence="1 3" id="KW-0853">WD repeat</keyword>
<gene>
    <name evidence="4" type="ORF">QBC40DRAFT_304680</name>
</gene>
<organism evidence="4 5">
    <name type="scientific">Triangularia verruculosa</name>
    <dbReference type="NCBI Taxonomy" id="2587418"/>
    <lineage>
        <taxon>Eukaryota</taxon>
        <taxon>Fungi</taxon>
        <taxon>Dikarya</taxon>
        <taxon>Ascomycota</taxon>
        <taxon>Pezizomycotina</taxon>
        <taxon>Sordariomycetes</taxon>
        <taxon>Sordariomycetidae</taxon>
        <taxon>Sordariales</taxon>
        <taxon>Podosporaceae</taxon>
        <taxon>Triangularia</taxon>
    </lineage>
</organism>
<name>A0AAN6XLK0_9PEZI</name>
<reference evidence="4" key="1">
    <citation type="journal article" date="2023" name="Mol. Phylogenet. Evol.">
        <title>Genome-scale phylogeny and comparative genomics of the fungal order Sordariales.</title>
        <authorList>
            <person name="Hensen N."/>
            <person name="Bonometti L."/>
            <person name="Westerberg I."/>
            <person name="Brannstrom I.O."/>
            <person name="Guillou S."/>
            <person name="Cros-Aarteil S."/>
            <person name="Calhoun S."/>
            <person name="Haridas S."/>
            <person name="Kuo A."/>
            <person name="Mondo S."/>
            <person name="Pangilinan J."/>
            <person name="Riley R."/>
            <person name="LaButti K."/>
            <person name="Andreopoulos B."/>
            <person name="Lipzen A."/>
            <person name="Chen C."/>
            <person name="Yan M."/>
            <person name="Daum C."/>
            <person name="Ng V."/>
            <person name="Clum A."/>
            <person name="Steindorff A."/>
            <person name="Ohm R.A."/>
            <person name="Martin F."/>
            <person name="Silar P."/>
            <person name="Natvig D.O."/>
            <person name="Lalanne C."/>
            <person name="Gautier V."/>
            <person name="Ament-Velasquez S.L."/>
            <person name="Kruys A."/>
            <person name="Hutchinson M.I."/>
            <person name="Powell A.J."/>
            <person name="Barry K."/>
            <person name="Miller A.N."/>
            <person name="Grigoriev I.V."/>
            <person name="Debuchy R."/>
            <person name="Gladieux P."/>
            <person name="Hiltunen Thoren M."/>
            <person name="Johannesson H."/>
        </authorList>
    </citation>
    <scope>NUCLEOTIDE SEQUENCE</scope>
    <source>
        <strain evidence="4">CBS 315.58</strain>
    </source>
</reference>
<dbReference type="InterPro" id="IPR001680">
    <property type="entry name" value="WD40_rpt"/>
</dbReference>
<dbReference type="PROSITE" id="PS50082">
    <property type="entry name" value="WD_REPEATS_2"/>
    <property type="match status" value="2"/>
</dbReference>
<dbReference type="SUPFAM" id="SSF50978">
    <property type="entry name" value="WD40 repeat-like"/>
    <property type="match status" value="1"/>
</dbReference>
<dbReference type="InterPro" id="IPR036322">
    <property type="entry name" value="WD40_repeat_dom_sf"/>
</dbReference>